<comment type="caution">
    <text evidence="3">The sequence shown here is derived from an EMBL/GenBank/DDBJ whole genome shotgun (WGS) entry which is preliminary data.</text>
</comment>
<evidence type="ECO:0000259" key="2">
    <source>
        <dbReference type="Pfam" id="PF12158"/>
    </source>
</evidence>
<name>A0A0A2X3D9_9GAMM</name>
<organism evidence="3 4">
    <name type="scientific">Lysobacter dokdonensis DS-58</name>
    <dbReference type="NCBI Taxonomy" id="1300345"/>
    <lineage>
        <taxon>Bacteria</taxon>
        <taxon>Pseudomonadati</taxon>
        <taxon>Pseudomonadota</taxon>
        <taxon>Gammaproteobacteria</taxon>
        <taxon>Lysobacterales</taxon>
        <taxon>Lysobacteraceae</taxon>
        <taxon>Noviluteimonas</taxon>
    </lineage>
</organism>
<gene>
    <name evidence="3" type="ORF">LF41_2657</name>
</gene>
<dbReference type="STRING" id="1300345.LF41_2657"/>
<feature type="domain" description="DUF3592" evidence="2">
    <location>
        <begin position="44"/>
        <end position="117"/>
    </location>
</feature>
<proteinExistence type="predicted"/>
<dbReference type="Pfam" id="PF12158">
    <property type="entry name" value="DUF3592"/>
    <property type="match status" value="1"/>
</dbReference>
<accession>A0A0A2X3D9</accession>
<evidence type="ECO:0000313" key="3">
    <source>
        <dbReference type="EMBL" id="KGQ19719.1"/>
    </source>
</evidence>
<dbReference type="PATRIC" id="fig|1300345.3.peg.1223"/>
<protein>
    <submittedName>
        <fullName evidence="3">DUF3604 domain containing protein</fullName>
    </submittedName>
</protein>
<sequence>MPLIILGLLALAAREVWHLRLGFASLHWMHTTGTLQHIWQESDIGPADSDGRHSVYAHYTYSVDGRAYEGRRLSYRPMALVPFAEAMDLLYGLRKGSEIDVYYDPARPERAVMIPGTGTGNIVGLATLLVLAVLCAWAWVARF</sequence>
<keyword evidence="1" id="KW-1133">Transmembrane helix</keyword>
<dbReference type="AlphaFoldDB" id="A0A0A2X3D9"/>
<dbReference type="Proteomes" id="UP000030518">
    <property type="component" value="Unassembled WGS sequence"/>
</dbReference>
<keyword evidence="1" id="KW-0812">Transmembrane</keyword>
<dbReference type="EMBL" id="JRKJ01000006">
    <property type="protein sequence ID" value="KGQ19719.1"/>
    <property type="molecule type" value="Genomic_DNA"/>
</dbReference>
<evidence type="ECO:0000313" key="4">
    <source>
        <dbReference type="Proteomes" id="UP000030518"/>
    </source>
</evidence>
<dbReference type="RefSeq" id="WP_036167445.1">
    <property type="nucleotide sequence ID" value="NZ_JRKJ01000006.1"/>
</dbReference>
<dbReference type="OrthoDB" id="13503at2"/>
<reference evidence="3 4" key="1">
    <citation type="submission" date="2014-09" db="EMBL/GenBank/DDBJ databases">
        <title>Genome sequences of Lysobacter dokdonensis DS-58.</title>
        <authorList>
            <person name="Kim J.F."/>
            <person name="Kwak M.-J."/>
        </authorList>
    </citation>
    <scope>NUCLEOTIDE SEQUENCE [LARGE SCALE GENOMIC DNA]</scope>
    <source>
        <strain evidence="3 4">DS-58</strain>
    </source>
</reference>
<evidence type="ECO:0000256" key="1">
    <source>
        <dbReference type="SAM" id="Phobius"/>
    </source>
</evidence>
<keyword evidence="4" id="KW-1185">Reference proteome</keyword>
<feature type="transmembrane region" description="Helical" evidence="1">
    <location>
        <begin position="122"/>
        <end position="140"/>
    </location>
</feature>
<keyword evidence="1" id="KW-0472">Membrane</keyword>
<dbReference type="InterPro" id="IPR021994">
    <property type="entry name" value="DUF3592"/>
</dbReference>